<gene>
    <name evidence="1" type="ORF">ElyMa_005063400</name>
</gene>
<reference evidence="1 2" key="1">
    <citation type="journal article" date="2021" name="Elife">
        <title>Chloroplast acquisition without the gene transfer in kleptoplastic sea slugs, Plakobranchus ocellatus.</title>
        <authorList>
            <person name="Maeda T."/>
            <person name="Takahashi S."/>
            <person name="Yoshida T."/>
            <person name="Shimamura S."/>
            <person name="Takaki Y."/>
            <person name="Nagai Y."/>
            <person name="Toyoda A."/>
            <person name="Suzuki Y."/>
            <person name="Arimoto A."/>
            <person name="Ishii H."/>
            <person name="Satoh N."/>
            <person name="Nishiyama T."/>
            <person name="Hasebe M."/>
            <person name="Maruyama T."/>
            <person name="Minagawa J."/>
            <person name="Obokata J."/>
            <person name="Shigenobu S."/>
        </authorList>
    </citation>
    <scope>NUCLEOTIDE SEQUENCE [LARGE SCALE GENOMIC DNA]</scope>
</reference>
<keyword evidence="2" id="KW-1185">Reference proteome</keyword>
<accession>A0AAV4JEL1</accession>
<protein>
    <submittedName>
        <fullName evidence="1">Uncharacterized protein</fullName>
    </submittedName>
</protein>
<comment type="caution">
    <text evidence="1">The sequence shown here is derived from an EMBL/GenBank/DDBJ whole genome shotgun (WGS) entry which is preliminary data.</text>
</comment>
<proteinExistence type="predicted"/>
<dbReference type="AlphaFoldDB" id="A0AAV4JEL1"/>
<sequence length="164" mass="18558">MCREIIKKLKCLMSDRAAVMKCFDTKMALFKNNILKEDTSTHFLFCICNAHFLLGLSAPAEDAENHVEEHVKMDTGNLGRDASLKFASYSEATELSAKCIIRMAVEVVLVGPRGHERSGCRQEWLYFLSSINNKKNQFLTASEETDSTILFYNAFALLLHLDDL</sequence>
<dbReference type="EMBL" id="BMAT01010129">
    <property type="protein sequence ID" value="GFS20710.1"/>
    <property type="molecule type" value="Genomic_DNA"/>
</dbReference>
<evidence type="ECO:0000313" key="2">
    <source>
        <dbReference type="Proteomes" id="UP000762676"/>
    </source>
</evidence>
<name>A0AAV4JEL1_9GAST</name>
<evidence type="ECO:0000313" key="1">
    <source>
        <dbReference type="EMBL" id="GFS20710.1"/>
    </source>
</evidence>
<dbReference type="Proteomes" id="UP000762676">
    <property type="component" value="Unassembled WGS sequence"/>
</dbReference>
<organism evidence="1 2">
    <name type="scientific">Elysia marginata</name>
    <dbReference type="NCBI Taxonomy" id="1093978"/>
    <lineage>
        <taxon>Eukaryota</taxon>
        <taxon>Metazoa</taxon>
        <taxon>Spiralia</taxon>
        <taxon>Lophotrochozoa</taxon>
        <taxon>Mollusca</taxon>
        <taxon>Gastropoda</taxon>
        <taxon>Heterobranchia</taxon>
        <taxon>Euthyneura</taxon>
        <taxon>Panpulmonata</taxon>
        <taxon>Sacoglossa</taxon>
        <taxon>Placobranchoidea</taxon>
        <taxon>Plakobranchidae</taxon>
        <taxon>Elysia</taxon>
    </lineage>
</organism>